<feature type="domain" description="Ketoreductase" evidence="3">
    <location>
        <begin position="7"/>
        <end position="177"/>
    </location>
</feature>
<dbReference type="SUPFAM" id="SSF51735">
    <property type="entry name" value="NAD(P)-binding Rossmann-fold domains"/>
    <property type="match status" value="1"/>
</dbReference>
<reference evidence="4 5" key="1">
    <citation type="submission" date="2018-08" db="EMBL/GenBank/DDBJ databases">
        <title>Genomic Encyclopedia of Archaeal and Bacterial Type Strains, Phase II (KMG-II): from individual species to whole genera.</title>
        <authorList>
            <person name="Goeker M."/>
        </authorList>
    </citation>
    <scope>NUCLEOTIDE SEQUENCE [LARGE SCALE GENOMIC DNA]</scope>
    <source>
        <strain evidence="4 5">DSM 45791</strain>
    </source>
</reference>
<dbReference type="GO" id="GO:0016491">
    <property type="term" value="F:oxidoreductase activity"/>
    <property type="evidence" value="ECO:0007669"/>
    <property type="project" value="UniProtKB-KW"/>
</dbReference>
<dbReference type="RefSeq" id="WP_116179175.1">
    <property type="nucleotide sequence ID" value="NZ_CP144375.1"/>
</dbReference>
<dbReference type="InterPro" id="IPR002347">
    <property type="entry name" value="SDR_fam"/>
</dbReference>
<dbReference type="PANTHER" id="PTHR43639">
    <property type="entry name" value="OXIDOREDUCTASE, SHORT-CHAIN DEHYDROGENASE/REDUCTASE FAMILY (AFU_ORTHOLOGUE AFUA_5G02870)"/>
    <property type="match status" value="1"/>
</dbReference>
<organism evidence="4 5">
    <name type="scientific">Kutzneria buriramensis</name>
    <dbReference type="NCBI Taxonomy" id="1045776"/>
    <lineage>
        <taxon>Bacteria</taxon>
        <taxon>Bacillati</taxon>
        <taxon>Actinomycetota</taxon>
        <taxon>Actinomycetes</taxon>
        <taxon>Pseudonocardiales</taxon>
        <taxon>Pseudonocardiaceae</taxon>
        <taxon>Kutzneria</taxon>
    </lineage>
</organism>
<protein>
    <submittedName>
        <fullName evidence="4">3-oxoacyl-[acyl-carrier protein] reductase</fullName>
    </submittedName>
</protein>
<dbReference type="PANTHER" id="PTHR43639:SF1">
    <property type="entry name" value="SHORT-CHAIN DEHYDROGENASE_REDUCTASE FAMILY PROTEIN"/>
    <property type="match status" value="1"/>
</dbReference>
<name>A0A3E0H495_9PSEU</name>
<dbReference type="PRINTS" id="PR00081">
    <property type="entry name" value="GDHRDH"/>
</dbReference>
<dbReference type="OrthoDB" id="9804774at2"/>
<dbReference type="EMBL" id="QUNO01000015">
    <property type="protein sequence ID" value="REH37007.1"/>
    <property type="molecule type" value="Genomic_DNA"/>
</dbReference>
<comment type="caution">
    <text evidence="4">The sequence shown here is derived from an EMBL/GenBank/DDBJ whole genome shotgun (WGS) entry which is preliminary data.</text>
</comment>
<proteinExistence type="inferred from homology"/>
<dbReference type="AlphaFoldDB" id="A0A3E0H495"/>
<dbReference type="InterPro" id="IPR036291">
    <property type="entry name" value="NAD(P)-bd_dom_sf"/>
</dbReference>
<dbReference type="PRINTS" id="PR00080">
    <property type="entry name" value="SDRFAMILY"/>
</dbReference>
<evidence type="ECO:0000256" key="1">
    <source>
        <dbReference type="ARBA" id="ARBA00006484"/>
    </source>
</evidence>
<evidence type="ECO:0000259" key="3">
    <source>
        <dbReference type="SMART" id="SM00822"/>
    </source>
</evidence>
<evidence type="ECO:0000256" key="2">
    <source>
        <dbReference type="ARBA" id="ARBA00023002"/>
    </source>
</evidence>
<dbReference type="Pfam" id="PF13561">
    <property type="entry name" value="adh_short_C2"/>
    <property type="match status" value="1"/>
</dbReference>
<dbReference type="FunFam" id="3.40.50.720:FF:000084">
    <property type="entry name" value="Short-chain dehydrogenase reductase"/>
    <property type="match status" value="1"/>
</dbReference>
<sequence>MTLLTGKAALVTGATGGIGAGIARRLAAHGARVLAHYRSRPPELPDVLAAQADLREPAEVDRLVAEAVDRLGGLDIVINNAGVQPVQPLSELTLADWRSVFAGNVDTAFLVTKAAANSMVERGVRGAITAVGSIEGSVPAVGHAHYASAKAALLMHTKAAALEYGPHGIRVNAVSPGLISRPGIEEAWPEGVHSWVSNAPLGRLGTPEDVGDACAFLASDLAGFITGQNLAVDGGMGVRPAW</sequence>
<dbReference type="Gene3D" id="3.40.50.720">
    <property type="entry name" value="NAD(P)-binding Rossmann-like Domain"/>
    <property type="match status" value="1"/>
</dbReference>
<evidence type="ECO:0000313" key="5">
    <source>
        <dbReference type="Proteomes" id="UP000256269"/>
    </source>
</evidence>
<evidence type="ECO:0000313" key="4">
    <source>
        <dbReference type="EMBL" id="REH37007.1"/>
    </source>
</evidence>
<dbReference type="Proteomes" id="UP000256269">
    <property type="component" value="Unassembled WGS sequence"/>
</dbReference>
<keyword evidence="2" id="KW-0560">Oxidoreductase</keyword>
<dbReference type="InterPro" id="IPR057326">
    <property type="entry name" value="KR_dom"/>
</dbReference>
<comment type="similarity">
    <text evidence="1">Belongs to the short-chain dehydrogenases/reductases (SDR) family.</text>
</comment>
<dbReference type="SMART" id="SM00822">
    <property type="entry name" value="PKS_KR"/>
    <property type="match status" value="1"/>
</dbReference>
<accession>A0A3E0H495</accession>
<keyword evidence="5" id="KW-1185">Reference proteome</keyword>
<gene>
    <name evidence="4" type="ORF">BCF44_11511</name>
</gene>